<dbReference type="InterPro" id="IPR041492">
    <property type="entry name" value="HAD_2"/>
</dbReference>
<dbReference type="InterPro" id="IPR050155">
    <property type="entry name" value="HAD-like_hydrolase_sf"/>
</dbReference>
<protein>
    <submittedName>
        <fullName evidence="1">Haloacid dehalogenase domain protein hydrolase</fullName>
    </submittedName>
</protein>
<dbReference type="RefSeq" id="WP_002705656.1">
    <property type="nucleotide sequence ID" value="NZ_AGRW01000052.1"/>
</dbReference>
<dbReference type="EMBL" id="AGRW01000052">
    <property type="protein sequence ID" value="EIC00977.1"/>
    <property type="molecule type" value="Genomic_DNA"/>
</dbReference>
<dbReference type="OrthoDB" id="9792518at2"/>
<dbReference type="STRING" id="907348.TresaDRAFT_0802"/>
<dbReference type="GO" id="GO:0005829">
    <property type="term" value="C:cytosol"/>
    <property type="evidence" value="ECO:0007669"/>
    <property type="project" value="TreeGrafter"/>
</dbReference>
<organism evidence="1 2">
    <name type="scientific">Treponema saccharophilum DSM 2985</name>
    <dbReference type="NCBI Taxonomy" id="907348"/>
    <lineage>
        <taxon>Bacteria</taxon>
        <taxon>Pseudomonadati</taxon>
        <taxon>Spirochaetota</taxon>
        <taxon>Spirochaetia</taxon>
        <taxon>Spirochaetales</taxon>
        <taxon>Treponemataceae</taxon>
        <taxon>Treponema</taxon>
    </lineage>
</organism>
<dbReference type="InterPro" id="IPR023214">
    <property type="entry name" value="HAD_sf"/>
</dbReference>
<proteinExistence type="predicted"/>
<keyword evidence="1" id="KW-0378">Hydrolase</keyword>
<dbReference type="InterPro" id="IPR036412">
    <property type="entry name" value="HAD-like_sf"/>
</dbReference>
<dbReference type="PATRIC" id="fig|907348.3.peg.2214"/>
<dbReference type="CDD" id="cd04302">
    <property type="entry name" value="HAD_5NT"/>
    <property type="match status" value="1"/>
</dbReference>
<dbReference type="Gene3D" id="3.40.50.1000">
    <property type="entry name" value="HAD superfamily/HAD-like"/>
    <property type="match status" value="1"/>
</dbReference>
<sequence length="216" mass="24367">MKYTHLLFDLDGTLTKSGPGITNCARYALEKFGIDEPDTAKLERFIGPPLVDSFMNFYGFSEEDARKAMAIYRERFGTIGIFENDVYDGIRETLEKLRAQGRKLYVATSKPEIYVPKILKKFDLEKYFEAAVGSDIEETRSPKWRVIEYTIAQNGLSAARDEGKIVMIGDRMHDIDGAKKNGIDSIGCLWGYGSREELESHGATSIIARPEELLGF</sequence>
<dbReference type="Pfam" id="PF13419">
    <property type="entry name" value="HAD_2"/>
    <property type="match status" value="1"/>
</dbReference>
<reference evidence="1 2" key="1">
    <citation type="submission" date="2011-09" db="EMBL/GenBank/DDBJ databases">
        <title>The draft genome of Treponema saccharophilum DSM 2985.</title>
        <authorList>
            <consortium name="US DOE Joint Genome Institute (JGI-PGF)"/>
            <person name="Lucas S."/>
            <person name="Copeland A."/>
            <person name="Lapidus A."/>
            <person name="Glavina del Rio T."/>
            <person name="Dalin E."/>
            <person name="Tice H."/>
            <person name="Bruce D."/>
            <person name="Goodwin L."/>
            <person name="Pitluck S."/>
            <person name="Peters L."/>
            <person name="Kyrpides N."/>
            <person name="Mavromatis K."/>
            <person name="Ivanova N."/>
            <person name="Markowitz V."/>
            <person name="Cheng J.-F."/>
            <person name="Hugenholtz P."/>
            <person name="Woyke T."/>
            <person name="Wu D."/>
            <person name="Gronow S."/>
            <person name="Wellnitz S."/>
            <person name="Brambilla E."/>
            <person name="Klenk H.-P."/>
            <person name="Eisen J.A."/>
        </authorList>
    </citation>
    <scope>NUCLEOTIDE SEQUENCE [LARGE SCALE GENOMIC DNA]</scope>
    <source>
        <strain evidence="1 2">DSM 2985</strain>
    </source>
</reference>
<dbReference type="GO" id="GO:0004713">
    <property type="term" value="F:protein tyrosine kinase activity"/>
    <property type="evidence" value="ECO:0007669"/>
    <property type="project" value="TreeGrafter"/>
</dbReference>
<dbReference type="SUPFAM" id="SSF56784">
    <property type="entry name" value="HAD-like"/>
    <property type="match status" value="1"/>
</dbReference>
<keyword evidence="2" id="KW-1185">Reference proteome</keyword>
<dbReference type="Gene3D" id="1.10.150.240">
    <property type="entry name" value="Putative phosphatase, domain 2"/>
    <property type="match status" value="1"/>
</dbReference>
<gene>
    <name evidence="1" type="ORF">TresaDRAFT_0802</name>
</gene>
<comment type="caution">
    <text evidence="1">The sequence shown here is derived from an EMBL/GenBank/DDBJ whole genome shotgun (WGS) entry which is preliminary data.</text>
</comment>
<evidence type="ECO:0000313" key="2">
    <source>
        <dbReference type="Proteomes" id="UP000003571"/>
    </source>
</evidence>
<dbReference type="InterPro" id="IPR023198">
    <property type="entry name" value="PGP-like_dom2"/>
</dbReference>
<dbReference type="Proteomes" id="UP000003571">
    <property type="component" value="Unassembled WGS sequence"/>
</dbReference>
<dbReference type="AlphaFoldDB" id="H7EMR3"/>
<dbReference type="PANTHER" id="PTHR43434:SF20">
    <property type="entry name" value="5'-NUCLEOTIDASE"/>
    <property type="match status" value="1"/>
</dbReference>
<name>H7EMR3_9SPIR</name>
<dbReference type="FunFam" id="3.40.50.1000:FF:000022">
    <property type="entry name" value="Phosphoglycolate phosphatase"/>
    <property type="match status" value="1"/>
</dbReference>
<dbReference type="eggNOG" id="COG0546">
    <property type="taxonomic scope" value="Bacteria"/>
</dbReference>
<evidence type="ECO:0000313" key="1">
    <source>
        <dbReference type="EMBL" id="EIC00977.1"/>
    </source>
</evidence>
<dbReference type="GO" id="GO:0016787">
    <property type="term" value="F:hydrolase activity"/>
    <property type="evidence" value="ECO:0007669"/>
    <property type="project" value="UniProtKB-KW"/>
</dbReference>
<accession>H7EMR3</accession>
<dbReference type="PANTHER" id="PTHR43434">
    <property type="entry name" value="PHOSPHOGLYCOLATE PHOSPHATASE"/>
    <property type="match status" value="1"/>
</dbReference>